<comment type="caution">
    <text evidence="6">The sequence shown here is derived from an EMBL/GenBank/DDBJ whole genome shotgun (WGS) entry which is preliminary data.</text>
</comment>
<dbReference type="InterPro" id="IPR009056">
    <property type="entry name" value="Cyt_c-like_dom"/>
</dbReference>
<accession>A0ABQ1KUC8</accession>
<evidence type="ECO:0000256" key="3">
    <source>
        <dbReference type="ARBA" id="ARBA00023004"/>
    </source>
</evidence>
<dbReference type="SUPFAM" id="SSF46626">
    <property type="entry name" value="Cytochrome c"/>
    <property type="match status" value="1"/>
</dbReference>
<keyword evidence="7" id="KW-1185">Reference proteome</keyword>
<evidence type="ECO:0000313" key="7">
    <source>
        <dbReference type="Proteomes" id="UP000645462"/>
    </source>
</evidence>
<dbReference type="InterPro" id="IPR036909">
    <property type="entry name" value="Cyt_c-like_dom_sf"/>
</dbReference>
<evidence type="ECO:0000259" key="5">
    <source>
        <dbReference type="PROSITE" id="PS51007"/>
    </source>
</evidence>
<reference evidence="7" key="1">
    <citation type="journal article" date="2019" name="Int. J. Syst. Evol. Microbiol.">
        <title>The Global Catalogue of Microorganisms (GCM) 10K type strain sequencing project: providing services to taxonomists for standard genome sequencing and annotation.</title>
        <authorList>
            <consortium name="The Broad Institute Genomics Platform"/>
            <consortium name="The Broad Institute Genome Sequencing Center for Infectious Disease"/>
            <person name="Wu L."/>
            <person name="Ma J."/>
        </authorList>
    </citation>
    <scope>NUCLEOTIDE SEQUENCE [LARGE SCALE GENOMIC DNA]</scope>
    <source>
        <strain evidence="7">CGMCC 1.12478</strain>
    </source>
</reference>
<dbReference type="PROSITE" id="PS51007">
    <property type="entry name" value="CYTC"/>
    <property type="match status" value="1"/>
</dbReference>
<dbReference type="Pfam" id="PF00034">
    <property type="entry name" value="Cytochrom_C"/>
    <property type="match status" value="1"/>
</dbReference>
<organism evidence="6 7">
    <name type="scientific">Marivita lacus</name>
    <dbReference type="NCBI Taxonomy" id="1323742"/>
    <lineage>
        <taxon>Bacteria</taxon>
        <taxon>Pseudomonadati</taxon>
        <taxon>Pseudomonadota</taxon>
        <taxon>Alphaproteobacteria</taxon>
        <taxon>Rhodobacterales</taxon>
        <taxon>Roseobacteraceae</taxon>
        <taxon>Marivita</taxon>
    </lineage>
</organism>
<evidence type="ECO:0000256" key="4">
    <source>
        <dbReference type="PROSITE-ProRule" id="PRU00433"/>
    </source>
</evidence>
<evidence type="ECO:0000256" key="2">
    <source>
        <dbReference type="ARBA" id="ARBA00022723"/>
    </source>
</evidence>
<evidence type="ECO:0000313" key="6">
    <source>
        <dbReference type="EMBL" id="GGC10788.1"/>
    </source>
</evidence>
<dbReference type="Gene3D" id="1.10.760.10">
    <property type="entry name" value="Cytochrome c-like domain"/>
    <property type="match status" value="1"/>
</dbReference>
<proteinExistence type="predicted"/>
<keyword evidence="3 4" id="KW-0408">Iron</keyword>
<dbReference type="EMBL" id="BMFC01000008">
    <property type="protein sequence ID" value="GGC10788.1"/>
    <property type="molecule type" value="Genomic_DNA"/>
</dbReference>
<gene>
    <name evidence="6" type="ORF">GCM10011363_29290</name>
</gene>
<evidence type="ECO:0000256" key="1">
    <source>
        <dbReference type="ARBA" id="ARBA00022617"/>
    </source>
</evidence>
<protein>
    <recommendedName>
        <fullName evidence="5">Cytochrome c domain-containing protein</fullName>
    </recommendedName>
</protein>
<keyword evidence="1 4" id="KW-0349">Heme</keyword>
<name>A0ABQ1KUC8_9RHOB</name>
<keyword evidence="2 4" id="KW-0479">Metal-binding</keyword>
<feature type="domain" description="Cytochrome c" evidence="5">
    <location>
        <begin position="52"/>
        <end position="138"/>
    </location>
</feature>
<dbReference type="Proteomes" id="UP000645462">
    <property type="component" value="Unassembled WGS sequence"/>
</dbReference>
<sequence length="144" mass="15256">MRKSFILGALGLAVLLALGWNAFIEAPEQRAATTGGIGDALVAVSLPDALTGKQQIGARAFETNCATCHGVNAAGRYGIGPPLVHIIYEPSHHGDQSFHLAVMNGVRSHHWPYGNMPPVDGLTTGDVDMIVDYVRALQRSNGIN</sequence>